<dbReference type="Proteomes" id="UP000279259">
    <property type="component" value="Unassembled WGS sequence"/>
</dbReference>
<dbReference type="AlphaFoldDB" id="A0A427YWG4"/>
<feature type="region of interest" description="Disordered" evidence="1">
    <location>
        <begin position="1"/>
        <end position="20"/>
    </location>
</feature>
<evidence type="ECO:0000313" key="3">
    <source>
        <dbReference type="Proteomes" id="UP000279259"/>
    </source>
</evidence>
<sequence>MVDVDAPAPVPITSSTDVDAGIDALSATLSSTHLDNPDHGQRQVPASPPNRSPSPSAPPSLVSDPALSGSSSTSIASLSSSGDASSPPTSAGEAGVGGMDNAHAAPGHGRGHGRHPYGDGADDAVTRYKVGLYAYTRDLYLQAQQSNSRAEKRRESVSGYNTFGAKQSGMERLAAKKALARRLNA</sequence>
<reference evidence="2 3" key="1">
    <citation type="submission" date="2018-11" db="EMBL/GenBank/DDBJ databases">
        <title>Genome sequence of Saitozyma podzolica DSM 27192.</title>
        <authorList>
            <person name="Aliyu H."/>
            <person name="Gorte O."/>
            <person name="Ochsenreither K."/>
        </authorList>
    </citation>
    <scope>NUCLEOTIDE SEQUENCE [LARGE SCALE GENOMIC DNA]</scope>
    <source>
        <strain evidence="2 3">DSM 27192</strain>
    </source>
</reference>
<accession>A0A427YWG4</accession>
<dbReference type="EMBL" id="RSCD01000001">
    <property type="protein sequence ID" value="RSH95473.1"/>
    <property type="molecule type" value="Genomic_DNA"/>
</dbReference>
<evidence type="ECO:0000313" key="2">
    <source>
        <dbReference type="EMBL" id="RSH95473.1"/>
    </source>
</evidence>
<name>A0A427YWG4_9TREE</name>
<feature type="compositionally biased region" description="Low complexity" evidence="1">
    <location>
        <begin position="59"/>
        <end position="91"/>
    </location>
</feature>
<dbReference type="OrthoDB" id="2575646at2759"/>
<comment type="caution">
    <text evidence="2">The sequence shown here is derived from an EMBL/GenBank/DDBJ whole genome shotgun (WGS) entry which is preliminary data.</text>
</comment>
<evidence type="ECO:0000256" key="1">
    <source>
        <dbReference type="SAM" id="MobiDB-lite"/>
    </source>
</evidence>
<feature type="region of interest" description="Disordered" evidence="1">
    <location>
        <begin position="27"/>
        <end position="122"/>
    </location>
</feature>
<organism evidence="2 3">
    <name type="scientific">Saitozyma podzolica</name>
    <dbReference type="NCBI Taxonomy" id="1890683"/>
    <lineage>
        <taxon>Eukaryota</taxon>
        <taxon>Fungi</taxon>
        <taxon>Dikarya</taxon>
        <taxon>Basidiomycota</taxon>
        <taxon>Agaricomycotina</taxon>
        <taxon>Tremellomycetes</taxon>
        <taxon>Tremellales</taxon>
        <taxon>Trimorphomycetaceae</taxon>
        <taxon>Saitozyma</taxon>
    </lineage>
</organism>
<feature type="region of interest" description="Disordered" evidence="1">
    <location>
        <begin position="144"/>
        <end position="163"/>
    </location>
</feature>
<gene>
    <name evidence="2" type="ORF">EHS25_000565</name>
</gene>
<proteinExistence type="predicted"/>
<keyword evidence="3" id="KW-1185">Reference proteome</keyword>
<protein>
    <submittedName>
        <fullName evidence="2">Uncharacterized protein</fullName>
    </submittedName>
</protein>
<feature type="compositionally biased region" description="Pro residues" evidence="1">
    <location>
        <begin position="46"/>
        <end position="58"/>
    </location>
</feature>